<evidence type="ECO:0000259" key="1">
    <source>
        <dbReference type="PROSITE" id="PS51704"/>
    </source>
</evidence>
<dbReference type="CDD" id="cd08563">
    <property type="entry name" value="GDPD_TtGDE_like"/>
    <property type="match status" value="1"/>
</dbReference>
<dbReference type="GO" id="GO:0008081">
    <property type="term" value="F:phosphoric diester hydrolase activity"/>
    <property type="evidence" value="ECO:0007669"/>
    <property type="project" value="InterPro"/>
</dbReference>
<reference evidence="2" key="2">
    <citation type="submission" date="2020-09" db="EMBL/GenBank/DDBJ databases">
        <authorList>
            <person name="Sun Q."/>
            <person name="Zhou Y."/>
        </authorList>
    </citation>
    <scope>NUCLEOTIDE SEQUENCE</scope>
    <source>
        <strain evidence="2">CGMCC 1.12754</strain>
    </source>
</reference>
<dbReference type="PROSITE" id="PS51704">
    <property type="entry name" value="GP_PDE"/>
    <property type="match status" value="1"/>
</dbReference>
<comment type="caution">
    <text evidence="2">The sequence shown here is derived from an EMBL/GenBank/DDBJ whole genome shotgun (WGS) entry which is preliminary data.</text>
</comment>
<sequence length="245" mass="28132">MMTKIFAHRGSSGTHPENTFPAFMEAERVGADGIELDVQLTKDNKLVVIHDHTVNRTTNGTGNVRDYTLNELKQLDAGSWFKGDCHDAKIPTLQEVLTWMQHNTLFLNIELKNVTLELPNLEELILKEIERYNLAHRVIISGFNHYSLRKIHELNPDIECAILYLEKLFKPWDYAAIIGARGLHPHSPKTDRAMITEAEQKGFPVRVYTVNQEERMKQLIEYGCSAIITDYPGKALNVRKMVHKR</sequence>
<dbReference type="Pfam" id="PF03009">
    <property type="entry name" value="GDPD"/>
    <property type="match status" value="1"/>
</dbReference>
<dbReference type="EMBL" id="BMFR01000005">
    <property type="protein sequence ID" value="GGG73037.1"/>
    <property type="molecule type" value="Genomic_DNA"/>
</dbReference>
<dbReference type="InterPro" id="IPR017946">
    <property type="entry name" value="PLC-like_Pdiesterase_TIM-brl"/>
</dbReference>
<keyword evidence="3" id="KW-1185">Reference proteome</keyword>
<evidence type="ECO:0000313" key="3">
    <source>
        <dbReference type="Proteomes" id="UP000622860"/>
    </source>
</evidence>
<dbReference type="Proteomes" id="UP000622860">
    <property type="component" value="Unassembled WGS sequence"/>
</dbReference>
<dbReference type="PANTHER" id="PTHR46211">
    <property type="entry name" value="GLYCEROPHOSPHORYL DIESTER PHOSPHODIESTERASE"/>
    <property type="match status" value="1"/>
</dbReference>
<name>A0A917HAM2_9BACI</name>
<evidence type="ECO:0000313" key="2">
    <source>
        <dbReference type="EMBL" id="GGG73037.1"/>
    </source>
</evidence>
<gene>
    <name evidence="2" type="primary">glpQ</name>
    <name evidence="2" type="ORF">GCM10011398_16800</name>
</gene>
<feature type="domain" description="GP-PDE" evidence="1">
    <location>
        <begin position="3"/>
        <end position="239"/>
    </location>
</feature>
<dbReference type="PANTHER" id="PTHR46211:SF1">
    <property type="entry name" value="GLYCEROPHOSPHODIESTER PHOSPHODIESTERASE, CYTOPLASMIC"/>
    <property type="match status" value="1"/>
</dbReference>
<dbReference type="SUPFAM" id="SSF51695">
    <property type="entry name" value="PLC-like phosphodiesterases"/>
    <property type="match status" value="1"/>
</dbReference>
<protein>
    <submittedName>
        <fullName evidence="2">Glycerophosphoryl diester phosphodiesterase</fullName>
    </submittedName>
</protein>
<reference evidence="2" key="1">
    <citation type="journal article" date="2014" name="Int. J. Syst. Evol. Microbiol.">
        <title>Complete genome sequence of Corynebacterium casei LMG S-19264T (=DSM 44701T), isolated from a smear-ripened cheese.</title>
        <authorList>
            <consortium name="US DOE Joint Genome Institute (JGI-PGF)"/>
            <person name="Walter F."/>
            <person name="Albersmeier A."/>
            <person name="Kalinowski J."/>
            <person name="Ruckert C."/>
        </authorList>
    </citation>
    <scope>NUCLEOTIDE SEQUENCE</scope>
    <source>
        <strain evidence="2">CGMCC 1.12754</strain>
    </source>
</reference>
<dbReference type="Gene3D" id="3.20.20.190">
    <property type="entry name" value="Phosphatidylinositol (PI) phosphodiesterase"/>
    <property type="match status" value="1"/>
</dbReference>
<organism evidence="2 3">
    <name type="scientific">Virgibacillus oceani</name>
    <dbReference type="NCBI Taxonomy" id="1479511"/>
    <lineage>
        <taxon>Bacteria</taxon>
        <taxon>Bacillati</taxon>
        <taxon>Bacillota</taxon>
        <taxon>Bacilli</taxon>
        <taxon>Bacillales</taxon>
        <taxon>Bacillaceae</taxon>
        <taxon>Virgibacillus</taxon>
    </lineage>
</organism>
<proteinExistence type="predicted"/>
<dbReference type="GO" id="GO:0006629">
    <property type="term" value="P:lipid metabolic process"/>
    <property type="evidence" value="ECO:0007669"/>
    <property type="project" value="InterPro"/>
</dbReference>
<accession>A0A917HAM2</accession>
<dbReference type="AlphaFoldDB" id="A0A917HAM2"/>
<dbReference type="InterPro" id="IPR030395">
    <property type="entry name" value="GP_PDE_dom"/>
</dbReference>